<evidence type="ECO:0000313" key="1">
    <source>
        <dbReference type="EMBL" id="MEE2031337.1"/>
    </source>
</evidence>
<reference evidence="1 2" key="1">
    <citation type="submission" date="2023-08" db="EMBL/GenBank/DDBJ databases">
        <authorList>
            <person name="Girao M."/>
            <person name="Carvalho M.F."/>
        </authorList>
    </citation>
    <scope>NUCLEOTIDE SEQUENCE [LARGE SCALE GENOMIC DNA]</scope>
    <source>
        <strain evidence="1 2">CC-R104</strain>
    </source>
</reference>
<evidence type="ECO:0000313" key="2">
    <source>
        <dbReference type="Proteomes" id="UP001331936"/>
    </source>
</evidence>
<protein>
    <submittedName>
        <fullName evidence="1">Uncharacterized protein</fullName>
    </submittedName>
</protein>
<proteinExistence type="predicted"/>
<gene>
    <name evidence="1" type="ORF">Q8814_04295</name>
</gene>
<comment type="caution">
    <text evidence="1">The sequence shown here is derived from an EMBL/GenBank/DDBJ whole genome shotgun (WGS) entry which is preliminary data.</text>
</comment>
<dbReference type="Proteomes" id="UP001331936">
    <property type="component" value="Unassembled WGS sequence"/>
</dbReference>
<sequence>MIEYSRLEPHVIGEITAICKTMLDELDIAREIAQDLRRTEGFGDFESAKQLAAGYARKGAGTPESARERIDQFIENLTALRDAFASGGQAFIDANSDWAQRLRAMEEQSFPQASALSTDPASG</sequence>
<keyword evidence="2" id="KW-1185">Reference proteome</keyword>
<organism evidence="1 2">
    <name type="scientific">Rhodococcus chondri</name>
    <dbReference type="NCBI Taxonomy" id="3065941"/>
    <lineage>
        <taxon>Bacteria</taxon>
        <taxon>Bacillati</taxon>
        <taxon>Actinomycetota</taxon>
        <taxon>Actinomycetes</taxon>
        <taxon>Mycobacteriales</taxon>
        <taxon>Nocardiaceae</taxon>
        <taxon>Rhodococcus</taxon>
    </lineage>
</organism>
<name>A0ABU7JMR1_9NOCA</name>
<accession>A0ABU7JMR1</accession>
<dbReference type="EMBL" id="JAUZMZ010000014">
    <property type="protein sequence ID" value="MEE2031337.1"/>
    <property type="molecule type" value="Genomic_DNA"/>
</dbReference>
<dbReference type="RefSeq" id="WP_330150777.1">
    <property type="nucleotide sequence ID" value="NZ_JAUZMZ010000014.1"/>
</dbReference>